<evidence type="ECO:0000313" key="1">
    <source>
        <dbReference type="EMBL" id="WNZ24546.1"/>
    </source>
</evidence>
<dbReference type="RefSeq" id="WP_316430398.1">
    <property type="nucleotide sequence ID" value="NZ_CP053586.1"/>
</dbReference>
<name>A0AA96WLM7_9CYAN</name>
<proteinExistence type="predicted"/>
<organism evidence="1">
    <name type="scientific">Leptolyngbya sp. NK1-12</name>
    <dbReference type="NCBI Taxonomy" id="2547451"/>
    <lineage>
        <taxon>Bacteria</taxon>
        <taxon>Bacillati</taxon>
        <taxon>Cyanobacteriota</taxon>
        <taxon>Cyanophyceae</taxon>
        <taxon>Leptolyngbyales</taxon>
        <taxon>Leptolyngbyaceae</taxon>
        <taxon>Leptolyngbya group</taxon>
        <taxon>Leptolyngbya</taxon>
    </lineage>
</organism>
<protein>
    <submittedName>
        <fullName evidence="1">Uncharacterized protein</fullName>
    </submittedName>
</protein>
<gene>
    <name evidence="1" type="ORF">HJG54_17925</name>
</gene>
<dbReference type="EMBL" id="CP053586">
    <property type="protein sequence ID" value="WNZ24546.1"/>
    <property type="molecule type" value="Genomic_DNA"/>
</dbReference>
<sequence length="212" mass="24191">MPKVLDPNETYTFTRYTELPYDREDILADLHCTISSQTLSLPRSSGDLDLQDLHLILQAAFQFTTISSEQARREFLIAPIISQVCRYTQQKVRVEYPLLVSNWLRGTLDYYFQANNLLIIEATRENLYSGFTQLGAELVALDQWTDSASPILYGAVTTGQIWQFGQFERASRHLTEDLTLYRVPQELEDLVRILIGILTESRPSAQPISSPA</sequence>
<dbReference type="AlphaFoldDB" id="A0AA96WLM7"/>
<reference evidence="1" key="1">
    <citation type="submission" date="2020-05" db="EMBL/GenBank/DDBJ databases">
        <authorList>
            <person name="Zhu T."/>
            <person name="Keshari N."/>
            <person name="Lu X."/>
        </authorList>
    </citation>
    <scope>NUCLEOTIDE SEQUENCE</scope>
    <source>
        <strain evidence="1">NK1-12</strain>
    </source>
</reference>
<accession>A0AA96WLM7</accession>